<gene>
    <name evidence="3" type="ORF">CYMTET_3025</name>
</gene>
<keyword evidence="4" id="KW-1185">Reference proteome</keyword>
<evidence type="ECO:0000313" key="4">
    <source>
        <dbReference type="Proteomes" id="UP001190700"/>
    </source>
</evidence>
<feature type="transmembrane region" description="Helical" evidence="2">
    <location>
        <begin position="1306"/>
        <end position="1334"/>
    </location>
</feature>
<name>A0AAE0LLI1_9CHLO</name>
<keyword evidence="2" id="KW-0812">Transmembrane</keyword>
<evidence type="ECO:0000313" key="3">
    <source>
        <dbReference type="EMBL" id="KAK3289547.1"/>
    </source>
</evidence>
<organism evidence="3 4">
    <name type="scientific">Cymbomonas tetramitiformis</name>
    <dbReference type="NCBI Taxonomy" id="36881"/>
    <lineage>
        <taxon>Eukaryota</taxon>
        <taxon>Viridiplantae</taxon>
        <taxon>Chlorophyta</taxon>
        <taxon>Pyramimonadophyceae</taxon>
        <taxon>Pyramimonadales</taxon>
        <taxon>Pyramimonadaceae</taxon>
        <taxon>Cymbomonas</taxon>
    </lineage>
</organism>
<dbReference type="PANTHER" id="PTHR11319">
    <property type="entry name" value="G PROTEIN-COUPLED RECEPTOR-RELATED"/>
    <property type="match status" value="1"/>
</dbReference>
<protein>
    <recommendedName>
        <fullName evidence="5">Right handed beta helix domain-containing protein</fullName>
    </recommendedName>
</protein>
<evidence type="ECO:0000256" key="1">
    <source>
        <dbReference type="SAM" id="MobiDB-lite"/>
    </source>
</evidence>
<dbReference type="InterPro" id="IPR011050">
    <property type="entry name" value="Pectin_lyase_fold/virulence"/>
</dbReference>
<accession>A0AAE0LLI1</accession>
<keyword evidence="2" id="KW-0472">Membrane</keyword>
<dbReference type="SUPFAM" id="SSF51126">
    <property type="entry name" value="Pectin lyase-like"/>
    <property type="match status" value="3"/>
</dbReference>
<feature type="transmembrane region" description="Helical" evidence="2">
    <location>
        <begin position="1776"/>
        <end position="1800"/>
    </location>
</feature>
<feature type="transmembrane region" description="Helical" evidence="2">
    <location>
        <begin position="1871"/>
        <end position="1894"/>
    </location>
</feature>
<comment type="caution">
    <text evidence="3">The sequence shown here is derived from an EMBL/GenBank/DDBJ whole genome shotgun (WGS) entry which is preliminary data.</text>
</comment>
<dbReference type="PANTHER" id="PTHR11319:SF35">
    <property type="entry name" value="OUTER MEMBRANE PROTEIN PMPC-RELATED"/>
    <property type="match status" value="1"/>
</dbReference>
<feature type="region of interest" description="Disordered" evidence="1">
    <location>
        <begin position="1"/>
        <end position="29"/>
    </location>
</feature>
<feature type="transmembrane region" description="Helical" evidence="2">
    <location>
        <begin position="1262"/>
        <end position="1285"/>
    </location>
</feature>
<sequence>MLCSLVRAHRSPSSQSPGTYSSPDGDDNYFSEKNVQKIARANIVPDVPRPPWVEKVHPKANRATGLEDNAECISVNFTTQTGVYVEEHSWYISGSTSGDCQWGQKYGDTVVDEDTYVTTCCFPAQTTTVQLHCEDSCEDGWEGTTVTVGSNSEVYCSEFFSGSYFEEEVNIVPAPPPPPSPPPVPNAPPLVIVESTVNILDSLHAFQLLSGAIQEDAVDNVILQVDVYPTDSDGLPNVNTSLSITGACNNSAGTHCILDGGGHDRLFLVETGAVLELKYLTLQNGNPSSNGVDGGALHVLLGEARLHDCLLQNSRASEGGAVFCNLGSITLNQTEIIGNYAITGGGLLSTECTINLVDSVIHSNEAVSTGGGVHIDIDSKLISVNSSLCYNTAGSTGGALYASESEVLLQGCSLCNNSVFEDGGAVFLIESVGKFYYINMGYNRAQSYGGGIYMNGDSALVLQSSVVHNNTANDRDGGALATNSENLVDIMNCTLSDNVAGDDGGAVEVWGATLLTISGSSLVSHNTAVELGGGLALGPDARLVTAGVELSHNSAVKGGGIHGYEIHLVDTLVFHNEAVDGGGIYLPEGRCLINDSKILENSAKTGGGMVIETDGVAVMNGSIVSLNFAQENGGGVSFSASKLEMIESQLKANRAEFGGAIFCANGELQSKSAQIVANHANESGGAVYANRCTLVMEDGMFITNNSAVFGSGGALCLRHTSFGNITDAYLKGNRAGIFGGAVRMLLDSSLYMQEILTDANSCTYEGGDISASRSRVFISGSRLRGGYSYVRGGSIQLSSSKGVIVRSTIVESHSESGGAISCTGSEGNTEEDLESRIYLEGVSLRGNVAAETGGAAHLTFCEANVTRSKFDQNKAGQAGGGISVGTQSSCTVVGSAFVANEVPSKEGGIGGGIALMADMWSAEVEDTRFELCSAAQGSGIFSQMPHSSLVVRMQSLVFHENEALVGPNIHWIYFSMEELGVRSDGTHITCVNCTSSADSELLSTTAVSYSILLKNTDEPIQLIQLTSGTQLPSLIYVAKDFYENRTRLDTEDLSVVASSSAQLGGQTLISMNVTERTATFDFIILTGEPGRTYNLTFTPSAEEWESVNLNVEILPCNVGDVYSQDSNLCTPCEEDFIKFDNLSTPCHSCDGIDGLRCLGGSQFILEDGYWMSSEYIQAHCDSSDTTCVLSKVHECPIADACTLPTLPNRTNVHGESYIHTDMLCNTATGHKSNTVLCVGCSTGYRSTMSGYCEACPSADHLVWIHLALTVVVITLVVTALSRLFTYAQANSPHNEECIKSQIRSKTLAGILVGHIQVMSQTLLVFSSGAVPVVYEDFLASTVAYANLSVSNWVPLDCMMFGLGGGEQSNFYWEFSTYCSLLGCSFAVLFLQWMRPRAVAAAILRPFRCLKSQPSEDKAPSDDDTAWKKRRFGGVTGMYGNSVSYPYSKSQSGRSQQLVTQPAEVNPIAMHEAVTEDGDRSSKGFPFGLHEEDLALGSKAISVGPSALPSLQEPSSQGSEAGAKPSSISIEVAYVAGGEAAEPGGREWGLEEPGGAPLARRPSNYTVKPTKLEMWRKKSEATLSTRPSREDAEAQADARYSRFSLIGYILVFFHPTVATNAFQLFNCTMIHRESRQYWLSLDLQVECFTPMWYTFAGLSVCVIVVYIFGLPFCLFAVPYYLTRLKLVRRVGCGSLQFVRRGKLFCNKKIAGGLVSSRLAIPPGAFYLKEQGKLVQVAPIYLPKGSPEYDNEGMVTALHHKNALAFLAAYMHPFKDRFYYWLAFEMIRKLAQTSFVIIWQYIYGNSDLLYTVMITCLAVAIHAYCQPYESKRVNVFQTIILVDQVFVSIMMLAEEGDTTGRDGKSAQRRGFVILSMQLVVCVVLAVFVGIDLFVAYKVPALKALCRVLSAVTNRMSVYGVSHLRMWQWLDNLHQRLQSHLDHLDHLAFNPNA</sequence>
<dbReference type="EMBL" id="LGRX02000099">
    <property type="protein sequence ID" value="KAK3289547.1"/>
    <property type="molecule type" value="Genomic_DNA"/>
</dbReference>
<feature type="transmembrane region" description="Helical" evidence="2">
    <location>
        <begin position="1370"/>
        <end position="1390"/>
    </location>
</feature>
<dbReference type="Proteomes" id="UP001190700">
    <property type="component" value="Unassembled WGS sequence"/>
</dbReference>
<feature type="transmembrane region" description="Helical" evidence="2">
    <location>
        <begin position="1650"/>
        <end position="1680"/>
    </location>
</feature>
<proteinExistence type="predicted"/>
<reference evidence="3 4" key="1">
    <citation type="journal article" date="2015" name="Genome Biol. Evol.">
        <title>Comparative Genomics of a Bacterivorous Green Alga Reveals Evolutionary Causalities and Consequences of Phago-Mixotrophic Mode of Nutrition.</title>
        <authorList>
            <person name="Burns J.A."/>
            <person name="Paasch A."/>
            <person name="Narechania A."/>
            <person name="Kim E."/>
        </authorList>
    </citation>
    <scope>NUCLEOTIDE SEQUENCE [LARGE SCALE GENOMIC DNA]</scope>
    <source>
        <strain evidence="3 4">PLY_AMNH</strain>
    </source>
</reference>
<evidence type="ECO:0000256" key="2">
    <source>
        <dbReference type="SAM" id="Phobius"/>
    </source>
</evidence>
<feature type="compositionally biased region" description="Low complexity" evidence="1">
    <location>
        <begin position="11"/>
        <end position="23"/>
    </location>
</feature>
<feature type="transmembrane region" description="Helical" evidence="2">
    <location>
        <begin position="1806"/>
        <end position="1824"/>
    </location>
</feature>
<feature type="transmembrane region" description="Helical" evidence="2">
    <location>
        <begin position="1604"/>
        <end position="1630"/>
    </location>
</feature>
<keyword evidence="2" id="KW-1133">Transmembrane helix</keyword>
<evidence type="ECO:0008006" key="5">
    <source>
        <dbReference type="Google" id="ProtNLM"/>
    </source>
</evidence>